<dbReference type="SUPFAM" id="SSF81321">
    <property type="entry name" value="Family A G protein-coupled receptor-like"/>
    <property type="match status" value="1"/>
</dbReference>
<feature type="transmembrane region" description="Helical" evidence="2">
    <location>
        <begin position="240"/>
        <end position="261"/>
    </location>
</feature>
<feature type="region of interest" description="Disordered" evidence="1">
    <location>
        <begin position="315"/>
        <end position="336"/>
    </location>
</feature>
<evidence type="ECO:0000313" key="3">
    <source>
        <dbReference type="Proteomes" id="UP000887574"/>
    </source>
</evidence>
<proteinExistence type="predicted"/>
<organism evidence="3 4">
    <name type="scientific">Ditylenchus dipsaci</name>
    <dbReference type="NCBI Taxonomy" id="166011"/>
    <lineage>
        <taxon>Eukaryota</taxon>
        <taxon>Metazoa</taxon>
        <taxon>Ecdysozoa</taxon>
        <taxon>Nematoda</taxon>
        <taxon>Chromadorea</taxon>
        <taxon>Rhabditida</taxon>
        <taxon>Tylenchina</taxon>
        <taxon>Tylenchomorpha</taxon>
        <taxon>Sphaerularioidea</taxon>
        <taxon>Anguinidae</taxon>
        <taxon>Anguininae</taxon>
        <taxon>Ditylenchus</taxon>
    </lineage>
</organism>
<dbReference type="WBParaSite" id="jg5616">
    <property type="protein sequence ID" value="jg5616"/>
    <property type="gene ID" value="jg5616"/>
</dbReference>
<dbReference type="InterPro" id="IPR019428">
    <property type="entry name" value="7TM_GPCR_serpentine_rcpt_Str"/>
</dbReference>
<dbReference type="Pfam" id="PF10326">
    <property type="entry name" value="7TM_GPCR_Str"/>
    <property type="match status" value="1"/>
</dbReference>
<dbReference type="PANTHER" id="PTHR22943">
    <property type="entry name" value="7-TRANSMEMBRANE DOMAIN RECEPTOR C.ELEGANS"/>
    <property type="match status" value="1"/>
</dbReference>
<protein>
    <submittedName>
        <fullName evidence="4">G protein-coupled receptor</fullName>
    </submittedName>
</protein>
<feature type="transmembrane region" description="Helical" evidence="2">
    <location>
        <begin position="93"/>
        <end position="113"/>
    </location>
</feature>
<dbReference type="AlphaFoldDB" id="A0A915EFT4"/>
<evidence type="ECO:0000313" key="4">
    <source>
        <dbReference type="WBParaSite" id="jg5616"/>
    </source>
</evidence>
<feature type="transmembrane region" description="Helical" evidence="2">
    <location>
        <begin position="199"/>
        <end position="220"/>
    </location>
</feature>
<keyword evidence="2" id="KW-1133">Transmembrane helix</keyword>
<name>A0A915EFT4_9BILA</name>
<keyword evidence="2" id="KW-0812">Transmembrane</keyword>
<keyword evidence="2" id="KW-0472">Membrane</keyword>
<evidence type="ECO:0000256" key="2">
    <source>
        <dbReference type="SAM" id="Phobius"/>
    </source>
</evidence>
<keyword evidence="3" id="KW-1185">Reference proteome</keyword>
<accession>A0A915EFT4</accession>
<evidence type="ECO:0000256" key="1">
    <source>
        <dbReference type="SAM" id="MobiDB-lite"/>
    </source>
</evidence>
<reference evidence="4" key="1">
    <citation type="submission" date="2022-11" db="UniProtKB">
        <authorList>
            <consortium name="WormBaseParasite"/>
        </authorList>
    </citation>
    <scope>IDENTIFICATION</scope>
</reference>
<dbReference type="Proteomes" id="UP000887574">
    <property type="component" value="Unplaced"/>
</dbReference>
<sequence length="352" mass="38864">MIDIAYFHGIAMTIISSLALILNGILLYLIVFHSDFKVKAYKKILLMTCIADSVFALICFVVRPALLSGRGYMICLSNGIFANYSRMFDLFGLTIYCAALHCSMVCIAAQFVYRYRFTCYAEDPKNPSFVWQTALFTVTYCITQATDAAWMFALDIGDDHRQEGLEIMTENYGWKYDNGSLPYPIMSHSAELKAFVHNAFYMLSSAGGYTMAITPLILLMGPEFFYISSIMLETQSPLSAMLTLSTTSIAVVNPLTTMYFVKSYRRIIQRFLSNCFLGIGNRVAGEQVSVSTSSVGGSSTNFSKAPIANADSQFGDPALHTASHSGMSPKLSRKLPPLPISAAKAVETSKHE</sequence>
<feature type="transmembrane region" description="Helical" evidence="2">
    <location>
        <begin position="44"/>
        <end position="63"/>
    </location>
</feature>
<feature type="transmembrane region" description="Helical" evidence="2">
    <location>
        <begin position="6"/>
        <end position="32"/>
    </location>
</feature>
<dbReference type="PANTHER" id="PTHR22943:SF248">
    <property type="entry name" value="SEVEN TM RECEPTOR"/>
    <property type="match status" value="1"/>
</dbReference>